<evidence type="ECO:0000256" key="3">
    <source>
        <dbReference type="SAM" id="MobiDB-lite"/>
    </source>
</evidence>
<protein>
    <recommendedName>
        <fullName evidence="6">Rho-related GTP-binding protein RhoU</fullName>
    </recommendedName>
</protein>
<name>A0ABD0PVJ9_CIRMR</name>
<dbReference type="Proteomes" id="UP001529510">
    <property type="component" value="Unassembled WGS sequence"/>
</dbReference>
<dbReference type="Gene3D" id="3.40.50.300">
    <property type="entry name" value="P-loop containing nucleotide triphosphate hydrolases"/>
    <property type="match status" value="1"/>
</dbReference>
<evidence type="ECO:0000313" key="5">
    <source>
        <dbReference type="Proteomes" id="UP001529510"/>
    </source>
</evidence>
<accession>A0ABD0PVJ9</accession>
<keyword evidence="5" id="KW-1185">Reference proteome</keyword>
<gene>
    <name evidence="4" type="ORF">M9458_026831</name>
</gene>
<dbReference type="GO" id="GO:0005525">
    <property type="term" value="F:GTP binding"/>
    <property type="evidence" value="ECO:0007669"/>
    <property type="project" value="UniProtKB-KW"/>
</dbReference>
<evidence type="ECO:0008006" key="6">
    <source>
        <dbReference type="Google" id="ProtNLM"/>
    </source>
</evidence>
<dbReference type="SUPFAM" id="SSF52540">
    <property type="entry name" value="P-loop containing nucleoside triphosphate hydrolases"/>
    <property type="match status" value="1"/>
</dbReference>
<dbReference type="SMART" id="SM00175">
    <property type="entry name" value="RAB"/>
    <property type="match status" value="1"/>
</dbReference>
<feature type="non-terminal residue" evidence="4">
    <location>
        <position position="134"/>
    </location>
</feature>
<evidence type="ECO:0000256" key="2">
    <source>
        <dbReference type="ARBA" id="ARBA00023134"/>
    </source>
</evidence>
<feature type="non-terminal residue" evidence="4">
    <location>
        <position position="1"/>
    </location>
</feature>
<dbReference type="Pfam" id="PF00071">
    <property type="entry name" value="Ras"/>
    <property type="match status" value="1"/>
</dbReference>
<organism evidence="4 5">
    <name type="scientific">Cirrhinus mrigala</name>
    <name type="common">Mrigala</name>
    <dbReference type="NCBI Taxonomy" id="683832"/>
    <lineage>
        <taxon>Eukaryota</taxon>
        <taxon>Metazoa</taxon>
        <taxon>Chordata</taxon>
        <taxon>Craniata</taxon>
        <taxon>Vertebrata</taxon>
        <taxon>Euteleostomi</taxon>
        <taxon>Actinopterygii</taxon>
        <taxon>Neopterygii</taxon>
        <taxon>Teleostei</taxon>
        <taxon>Ostariophysi</taxon>
        <taxon>Cypriniformes</taxon>
        <taxon>Cyprinidae</taxon>
        <taxon>Labeoninae</taxon>
        <taxon>Labeonini</taxon>
        <taxon>Cirrhinus</taxon>
    </lineage>
</organism>
<keyword evidence="1" id="KW-0547">Nucleotide-binding</keyword>
<sequence>DEFDKLRPLCYTNADVFLLCFSVNVREKWVPEIRRHCPRAPILLVGTQADLRQDVKVLIQLAQYKERPVDPQEACMCAEEVQAVSYMECSALTQKNLKEVFDTAIVASIQYSDSQQQKRLKKRTPDKMRKLSES</sequence>
<dbReference type="SMART" id="SM00174">
    <property type="entry name" value="RHO"/>
    <property type="match status" value="1"/>
</dbReference>
<feature type="compositionally biased region" description="Basic and acidic residues" evidence="3">
    <location>
        <begin position="123"/>
        <end position="134"/>
    </location>
</feature>
<dbReference type="PROSITE" id="PS51420">
    <property type="entry name" value="RHO"/>
    <property type="match status" value="1"/>
</dbReference>
<evidence type="ECO:0000313" key="4">
    <source>
        <dbReference type="EMBL" id="KAL0177937.1"/>
    </source>
</evidence>
<dbReference type="AlphaFoldDB" id="A0ABD0PVJ9"/>
<dbReference type="InterPro" id="IPR027417">
    <property type="entry name" value="P-loop_NTPase"/>
</dbReference>
<dbReference type="InterPro" id="IPR001806">
    <property type="entry name" value="Small_GTPase"/>
</dbReference>
<dbReference type="EMBL" id="JAMKFB020000013">
    <property type="protein sequence ID" value="KAL0177937.1"/>
    <property type="molecule type" value="Genomic_DNA"/>
</dbReference>
<dbReference type="PRINTS" id="PR00449">
    <property type="entry name" value="RASTRNSFRMNG"/>
</dbReference>
<feature type="region of interest" description="Disordered" evidence="3">
    <location>
        <begin position="115"/>
        <end position="134"/>
    </location>
</feature>
<dbReference type="InterPro" id="IPR003578">
    <property type="entry name" value="Small_GTPase_Rho"/>
</dbReference>
<dbReference type="PROSITE" id="PS51419">
    <property type="entry name" value="RAB"/>
    <property type="match status" value="1"/>
</dbReference>
<proteinExistence type="predicted"/>
<reference evidence="4 5" key="1">
    <citation type="submission" date="2024-05" db="EMBL/GenBank/DDBJ databases">
        <title>Genome sequencing and assembly of Indian major carp, Cirrhinus mrigala (Hamilton, 1822).</title>
        <authorList>
            <person name="Mohindra V."/>
            <person name="Chowdhury L.M."/>
            <person name="Lal K."/>
            <person name="Jena J.K."/>
        </authorList>
    </citation>
    <scope>NUCLEOTIDE SEQUENCE [LARGE SCALE GENOMIC DNA]</scope>
    <source>
        <strain evidence="4">CM1030</strain>
        <tissue evidence="4">Blood</tissue>
    </source>
</reference>
<dbReference type="PANTHER" id="PTHR24072">
    <property type="entry name" value="RHO FAMILY GTPASE"/>
    <property type="match status" value="1"/>
</dbReference>
<comment type="caution">
    <text evidence="4">The sequence shown here is derived from an EMBL/GenBank/DDBJ whole genome shotgun (WGS) entry which is preliminary data.</text>
</comment>
<keyword evidence="2" id="KW-0342">GTP-binding</keyword>
<evidence type="ECO:0000256" key="1">
    <source>
        <dbReference type="ARBA" id="ARBA00022741"/>
    </source>
</evidence>